<keyword evidence="9 12" id="KW-0472">Membrane</keyword>
<dbReference type="SUPFAM" id="SSF52058">
    <property type="entry name" value="L domain-like"/>
    <property type="match status" value="2"/>
</dbReference>
<dbReference type="FunFam" id="3.80.10.10:FF:000299">
    <property type="entry name" value="Piriformospora indica-insensitive protein 2"/>
    <property type="match status" value="1"/>
</dbReference>
<keyword evidence="4" id="KW-0433">Leucine-rich repeat</keyword>
<dbReference type="AlphaFoldDB" id="A0A438HGV5"/>
<evidence type="ECO:0000256" key="5">
    <source>
        <dbReference type="ARBA" id="ARBA00022692"/>
    </source>
</evidence>
<dbReference type="Pfam" id="PF00560">
    <property type="entry name" value="LRR_1"/>
    <property type="match status" value="5"/>
</dbReference>
<keyword evidence="6 13" id="KW-0732">Signal</keyword>
<dbReference type="Gramene" id="Vitis09g01500.t01">
    <property type="protein sequence ID" value="Vitis09g01500.t01.CDS"/>
    <property type="gene ID" value="Vitis09g01500"/>
</dbReference>
<dbReference type="InterPro" id="IPR032675">
    <property type="entry name" value="LRR_dom_sf"/>
</dbReference>
<dbReference type="FunFam" id="3.80.10.10:FF:001646">
    <property type="entry name" value="Putative inactive leucine-rich repeat receptor-like protein kinase"/>
    <property type="match status" value="1"/>
</dbReference>
<evidence type="ECO:0000256" key="13">
    <source>
        <dbReference type="SAM" id="SignalP"/>
    </source>
</evidence>
<dbReference type="Proteomes" id="UP000288805">
    <property type="component" value="Unassembled WGS sequence"/>
</dbReference>
<keyword evidence="7" id="KW-0677">Repeat</keyword>
<gene>
    <name evidence="16" type="primary">FLS2_31</name>
    <name evidence="16" type="ORF">CK203_046021</name>
</gene>
<keyword evidence="10 16" id="KW-0675">Receptor</keyword>
<comment type="similarity">
    <text evidence="2">Belongs to the RLP family.</text>
</comment>
<dbReference type="FunFam" id="3.80.10.10:FF:000470">
    <property type="entry name" value="LRR receptor-like serine/threonine-protein kinase RPK2"/>
    <property type="match status" value="1"/>
</dbReference>
<dbReference type="EMBL" id="QGNW01000224">
    <property type="protein sequence ID" value="RVW83684.1"/>
    <property type="molecule type" value="Genomic_DNA"/>
</dbReference>
<dbReference type="InterPro" id="IPR055414">
    <property type="entry name" value="LRR_R13L4/SHOC2-like"/>
</dbReference>
<dbReference type="InterPro" id="IPR013210">
    <property type="entry name" value="LRR_N_plant-typ"/>
</dbReference>
<dbReference type="PRINTS" id="PR00019">
    <property type="entry name" value="LEURICHRPT"/>
</dbReference>
<keyword evidence="5 12" id="KW-0812">Transmembrane</keyword>
<dbReference type="Pfam" id="PF13855">
    <property type="entry name" value="LRR_8"/>
    <property type="match status" value="2"/>
</dbReference>
<feature type="domain" description="Leucine-rich repeat-containing N-terminal plant-type" evidence="14">
    <location>
        <begin position="33"/>
        <end position="69"/>
    </location>
</feature>
<dbReference type="InterPro" id="IPR001611">
    <property type="entry name" value="Leu-rich_rpt"/>
</dbReference>
<dbReference type="OrthoDB" id="1600340at2759"/>
<evidence type="ECO:0000256" key="12">
    <source>
        <dbReference type="SAM" id="Phobius"/>
    </source>
</evidence>
<name>A0A438HGV5_VITVI</name>
<comment type="caution">
    <text evidence="16">The sequence shown here is derived from an EMBL/GenBank/DDBJ whole genome shotgun (WGS) entry which is preliminary data.</text>
</comment>
<proteinExistence type="inferred from homology"/>
<evidence type="ECO:0000313" key="16">
    <source>
        <dbReference type="EMBL" id="RVW83684.1"/>
    </source>
</evidence>
<dbReference type="SMART" id="SM00369">
    <property type="entry name" value="LRR_TYP"/>
    <property type="match status" value="13"/>
</dbReference>
<dbReference type="FunFam" id="3.80.10.10:FF:000041">
    <property type="entry name" value="LRR receptor-like serine/threonine-protein kinase ERECTA"/>
    <property type="match status" value="1"/>
</dbReference>
<evidence type="ECO:0000256" key="8">
    <source>
        <dbReference type="ARBA" id="ARBA00022989"/>
    </source>
</evidence>
<evidence type="ECO:0000256" key="7">
    <source>
        <dbReference type="ARBA" id="ARBA00022737"/>
    </source>
</evidence>
<dbReference type="InterPro" id="IPR003591">
    <property type="entry name" value="Leu-rich_rpt_typical-subtyp"/>
</dbReference>
<protein>
    <submittedName>
        <fullName evidence="16">LRR receptor-like serine/threonine-protein kinase FLS2</fullName>
    </submittedName>
</protein>
<dbReference type="InterPro" id="IPR046956">
    <property type="entry name" value="RLP23-like"/>
</dbReference>
<dbReference type="GO" id="GO:0051606">
    <property type="term" value="P:detection of stimulus"/>
    <property type="evidence" value="ECO:0007669"/>
    <property type="project" value="UniProtKB-ARBA"/>
</dbReference>
<dbReference type="FunFam" id="3.80.10.10:FF:001347">
    <property type="entry name" value="LRR receptor-like serine/threonine-protein kinase GSO2"/>
    <property type="match status" value="1"/>
</dbReference>
<feature type="transmembrane region" description="Helical" evidence="12">
    <location>
        <begin position="986"/>
        <end position="1008"/>
    </location>
</feature>
<evidence type="ECO:0000259" key="14">
    <source>
        <dbReference type="Pfam" id="PF08263"/>
    </source>
</evidence>
<dbReference type="GO" id="GO:0005886">
    <property type="term" value="C:plasma membrane"/>
    <property type="evidence" value="ECO:0007669"/>
    <property type="project" value="UniProtKB-SubCell"/>
</dbReference>
<evidence type="ECO:0000259" key="15">
    <source>
        <dbReference type="Pfam" id="PF23598"/>
    </source>
</evidence>
<evidence type="ECO:0000256" key="10">
    <source>
        <dbReference type="ARBA" id="ARBA00023170"/>
    </source>
</evidence>
<evidence type="ECO:0000256" key="6">
    <source>
        <dbReference type="ARBA" id="ARBA00022729"/>
    </source>
</evidence>
<accession>A0A438HGV5</accession>
<comment type="subcellular location">
    <subcellularLocation>
        <location evidence="1">Cell membrane</location>
        <topology evidence="1">Single-pass type I membrane protein</topology>
    </subcellularLocation>
</comment>
<dbReference type="Pfam" id="PF23598">
    <property type="entry name" value="LRR_14"/>
    <property type="match status" value="2"/>
</dbReference>
<keyword evidence="3" id="KW-1003">Cell membrane</keyword>
<evidence type="ECO:0000256" key="3">
    <source>
        <dbReference type="ARBA" id="ARBA00022475"/>
    </source>
</evidence>
<evidence type="ECO:0000256" key="4">
    <source>
        <dbReference type="ARBA" id="ARBA00022614"/>
    </source>
</evidence>
<dbReference type="Pfam" id="PF08263">
    <property type="entry name" value="LRRNT_2"/>
    <property type="match status" value="1"/>
</dbReference>
<feature type="domain" description="Disease resistance R13L4/SHOC-2-like LRR" evidence="15">
    <location>
        <begin position="106"/>
        <end position="296"/>
    </location>
</feature>
<dbReference type="SUPFAM" id="SSF52047">
    <property type="entry name" value="RNI-like"/>
    <property type="match status" value="2"/>
</dbReference>
<evidence type="ECO:0000256" key="2">
    <source>
        <dbReference type="ARBA" id="ARBA00009592"/>
    </source>
</evidence>
<dbReference type="KEGG" id="vvi:100258233"/>
<keyword evidence="11" id="KW-0325">Glycoprotein</keyword>
<organism evidence="16 17">
    <name type="scientific">Vitis vinifera</name>
    <name type="common">Grape</name>
    <dbReference type="NCBI Taxonomy" id="29760"/>
    <lineage>
        <taxon>Eukaryota</taxon>
        <taxon>Viridiplantae</taxon>
        <taxon>Streptophyta</taxon>
        <taxon>Embryophyta</taxon>
        <taxon>Tracheophyta</taxon>
        <taxon>Spermatophyta</taxon>
        <taxon>Magnoliopsida</taxon>
        <taxon>eudicotyledons</taxon>
        <taxon>Gunneridae</taxon>
        <taxon>Pentapetalae</taxon>
        <taxon>rosids</taxon>
        <taxon>Vitales</taxon>
        <taxon>Vitaceae</taxon>
        <taxon>Viteae</taxon>
        <taxon>Vitis</taxon>
    </lineage>
</organism>
<evidence type="ECO:0000256" key="9">
    <source>
        <dbReference type="ARBA" id="ARBA00023136"/>
    </source>
</evidence>
<feature type="chain" id="PRO_5019441319" evidence="13">
    <location>
        <begin position="26"/>
        <end position="1045"/>
    </location>
</feature>
<sequence length="1045" mass="116228">MERTSIMGFILPILYLMAIQLACNGDTHFDSLQSDREALIDFKQGLEDPNNRLSSWNGSNYCHWEGITCENDTGVVISIDLHNPYSPEDAYENWSSMSLGGEIRPSLVKLKFLKYLDLSLNSFEDILIPPFFGSLKNLQYLNLSNAGFSGAISSNLGNLSNLQHLDISSYDLFVDNIEWMVGLVSLKHLNMNFVNLSLVGPQWVEVLNKHPILTELHLTNCSLFGSIPMPSFLNFTSLAIITLNDNNFNSKFPEWLVNVSSLVSIDISYNTLHGRLPLGLGELPNLEYLDLSGNNNLRGSIFQLLKKSWKKIEVLNFGANNFHGSIPSSIGKFCHLRYLDLSSNHLDGNLPEAIKGLENCSSRSPLPDLMELRLNDNQLTGKLPNWLGGLKNLVRLDLSNNKLEGPIPSSLGTLQHLEYMMLGGNQLNGSLPYSIGQLSQLHNLNVSSNHLTGTLSEQHFSKLRKLEDLNLNFNSFRLNVSSDWVPPFQANSIAMASCHVGPSFPAWIQSQKNLWIFDFANASISSYIPDWFWDISFDLLDLTLSHNHLQGRLPEILTFSGVLYVNFSFNLLEGPIPLSAFGVGILDLSHNNFSGHIPLSQGESMSSLTSFILSNNQITGPIPSNIGESMPNLYFISLSGNRITGTIPDSIGLLNGLQVIDFSRNNLTGSIPSTMNNCTDLNILDLGNNRLSGTIPKNFLRLWRLKSLHLNHNKLSGEFPSSLKNLSRLVTLDLSYNNFSGKIPKWIGTGAAFMNLSILSLRSNAFTGGLPVQLANLSSLHVLDLAGNRLTGSIPPALGDLKAMAQEQNINREMLYGVTAGYYYQERFDVSSKSQILQYTTTLSLVVSIDLSNNKFSGEFPKEMTNLHGLVILNLSRNCITGSIPENISRLRQLSSLDLSNNRLSGVLPQSMSLLTFLGYLNLSNNNFSGMIPFIGQMTTFNASIFYGNPGLCGAPLVTKCEEDNPGGQSTNDDKDEDHNGFIDEWFYLSVGLGFAVGILGPFFVLVLKRSWSEAYFSFVDEIVYNLGLERRRSWRRRRRRRTHG</sequence>
<dbReference type="Gene3D" id="3.80.10.10">
    <property type="entry name" value="Ribonuclease Inhibitor"/>
    <property type="match status" value="4"/>
</dbReference>
<feature type="signal peptide" evidence="13">
    <location>
        <begin position="1"/>
        <end position="25"/>
    </location>
</feature>
<keyword evidence="8 12" id="KW-1133">Transmembrane helix</keyword>
<dbReference type="PANTHER" id="PTHR48063:SF16">
    <property type="entry name" value="LRR RECEPTOR-LIKE SERINE_THREONINE-PROTEIN KINASE GSO1"/>
    <property type="match status" value="1"/>
</dbReference>
<evidence type="ECO:0000256" key="11">
    <source>
        <dbReference type="ARBA" id="ARBA00023180"/>
    </source>
</evidence>
<keyword evidence="16" id="KW-0808">Transferase</keyword>
<dbReference type="GO" id="GO:0016301">
    <property type="term" value="F:kinase activity"/>
    <property type="evidence" value="ECO:0007669"/>
    <property type="project" value="UniProtKB-KW"/>
</dbReference>
<dbReference type="PANTHER" id="PTHR48063">
    <property type="entry name" value="LRR RECEPTOR-LIKE KINASE"/>
    <property type="match status" value="1"/>
</dbReference>
<feature type="domain" description="Disease resistance R13L4/SHOC-2-like LRR" evidence="15">
    <location>
        <begin position="308"/>
        <end position="511"/>
    </location>
</feature>
<dbReference type="FunFam" id="3.80.10.10:FF:000213">
    <property type="entry name" value="Tyrosine-sulfated glycopeptide receptor 1"/>
    <property type="match status" value="1"/>
</dbReference>
<evidence type="ECO:0000256" key="1">
    <source>
        <dbReference type="ARBA" id="ARBA00004251"/>
    </source>
</evidence>
<evidence type="ECO:0000313" key="17">
    <source>
        <dbReference type="Proteomes" id="UP000288805"/>
    </source>
</evidence>
<reference evidence="16 17" key="1">
    <citation type="journal article" date="2018" name="PLoS Genet.">
        <title>Population sequencing reveals clonal diversity and ancestral inbreeding in the grapevine cultivar Chardonnay.</title>
        <authorList>
            <person name="Roach M.J."/>
            <person name="Johnson D.L."/>
            <person name="Bohlmann J."/>
            <person name="van Vuuren H.J."/>
            <person name="Jones S.J."/>
            <person name="Pretorius I.S."/>
            <person name="Schmidt S.A."/>
            <person name="Borneman A.R."/>
        </authorList>
    </citation>
    <scope>NUCLEOTIDE SEQUENCE [LARGE SCALE GENOMIC DNA]</scope>
    <source>
        <strain evidence="17">cv. Chardonnay</strain>
        <tissue evidence="16">Leaf</tissue>
    </source>
</reference>
<keyword evidence="16" id="KW-0418">Kinase</keyword>